<organism evidence="2 3">
    <name type="scientific">Desulfovibrio fairfieldensis</name>
    <dbReference type="NCBI Taxonomy" id="44742"/>
    <lineage>
        <taxon>Bacteria</taxon>
        <taxon>Pseudomonadati</taxon>
        <taxon>Thermodesulfobacteriota</taxon>
        <taxon>Desulfovibrionia</taxon>
        <taxon>Desulfovibrionales</taxon>
        <taxon>Desulfovibrionaceae</taxon>
        <taxon>Desulfovibrio</taxon>
    </lineage>
</organism>
<gene>
    <name evidence="2" type="ORF">AXF13_14295</name>
</gene>
<dbReference type="AlphaFoldDB" id="A0A109W4Z0"/>
<dbReference type="Pfam" id="PF01871">
    <property type="entry name" value="AMMECR1"/>
    <property type="match status" value="1"/>
</dbReference>
<evidence type="ECO:0000313" key="2">
    <source>
        <dbReference type="EMBL" id="AMD91201.1"/>
    </source>
</evidence>
<dbReference type="InterPro" id="IPR002733">
    <property type="entry name" value="AMMECR1_domain"/>
</dbReference>
<dbReference type="InterPro" id="IPR023473">
    <property type="entry name" value="AMMECR1"/>
</dbReference>
<dbReference type="PANTHER" id="PTHR13016:SF0">
    <property type="entry name" value="AMME SYNDROME CANDIDATE GENE 1 PROTEIN"/>
    <property type="match status" value="1"/>
</dbReference>
<dbReference type="Proteomes" id="UP000069241">
    <property type="component" value="Chromosome"/>
</dbReference>
<dbReference type="InterPro" id="IPR036071">
    <property type="entry name" value="AMMECR1_dom_sf"/>
</dbReference>
<name>A0A109W4Z0_9BACT</name>
<sequence length="194" mass="21191">MALSFSLNAEERAFLARLARLAIESALADKGTARPPEPPEKGDAVRESVGTLRRPLGSFATITLNGRLRGCIGTIVGREPLYLNLWRMARAAAFEDPRFPSLTLREWAGAALHISVLDELTPCPDPEAIEVGRHGLALQYLGHSGVFLPQVPVEQGWDRLSYLENLCAKAGLPGGSWRAPGARLFWYEALVFDA</sequence>
<dbReference type="SUPFAM" id="SSF143447">
    <property type="entry name" value="AMMECR1-like"/>
    <property type="match status" value="1"/>
</dbReference>
<feature type="domain" description="AMMECR1" evidence="1">
    <location>
        <begin position="10"/>
        <end position="194"/>
    </location>
</feature>
<dbReference type="InterPro" id="IPR027485">
    <property type="entry name" value="AMMECR1_N"/>
</dbReference>
<evidence type="ECO:0000313" key="3">
    <source>
        <dbReference type="Proteomes" id="UP000069241"/>
    </source>
</evidence>
<accession>A0A109W4Z0</accession>
<dbReference type="InterPro" id="IPR027623">
    <property type="entry name" value="AmmeMemoSam_A"/>
</dbReference>
<dbReference type="NCBIfam" id="TIGR04335">
    <property type="entry name" value="AmmeMemoSam_A"/>
    <property type="match status" value="1"/>
</dbReference>
<dbReference type="Gene3D" id="3.30.700.20">
    <property type="entry name" value="Hypothetical protein ph0010, domain 1"/>
    <property type="match status" value="1"/>
</dbReference>
<dbReference type="PROSITE" id="PS51112">
    <property type="entry name" value="AMMECR1"/>
    <property type="match status" value="1"/>
</dbReference>
<proteinExistence type="predicted"/>
<dbReference type="Gene3D" id="3.30.1490.150">
    <property type="entry name" value="Hypothetical protein ph0010, domain 2"/>
    <property type="match status" value="1"/>
</dbReference>
<dbReference type="RefSeq" id="WP_062254253.1">
    <property type="nucleotide sequence ID" value="NZ_CP014229.1"/>
</dbReference>
<dbReference type="PANTHER" id="PTHR13016">
    <property type="entry name" value="AMMECR1 HOMOLOG"/>
    <property type="match status" value="1"/>
</dbReference>
<dbReference type="KEGG" id="dfi:AXF13_14295"/>
<dbReference type="EMBL" id="CP014229">
    <property type="protein sequence ID" value="AMD91201.1"/>
    <property type="molecule type" value="Genomic_DNA"/>
</dbReference>
<evidence type="ECO:0000259" key="1">
    <source>
        <dbReference type="PROSITE" id="PS51112"/>
    </source>
</evidence>
<protein>
    <recommendedName>
        <fullName evidence="1">AMMECR1 domain-containing protein</fullName>
    </recommendedName>
</protein>
<dbReference type="STRING" id="44742.AXF13_14295"/>
<reference evidence="3" key="1">
    <citation type="submission" date="2016-02" db="EMBL/GenBank/DDBJ databases">
        <authorList>
            <person name="Holder M.E."/>
            <person name="Ajami N.J."/>
            <person name="Petrosino J.F."/>
        </authorList>
    </citation>
    <scope>NUCLEOTIDE SEQUENCE [LARGE SCALE GENOMIC DNA]</scope>
    <source>
        <strain evidence="3">CCUG 45958</strain>
    </source>
</reference>
<keyword evidence="3" id="KW-1185">Reference proteome</keyword>
<dbReference type="NCBIfam" id="TIGR00296">
    <property type="entry name" value="TIGR00296 family protein"/>
    <property type="match status" value="1"/>
</dbReference>